<reference evidence="2 3" key="1">
    <citation type="submission" date="2011-08" db="EMBL/GenBank/DDBJ databases">
        <title>The Genome Sequence of Prevotella sp. oral taxon 302 str. F0323.</title>
        <authorList>
            <consortium name="The Broad Institute Genome Sequencing Platform"/>
            <person name="Earl A."/>
            <person name="Ward D."/>
            <person name="Feldgarden M."/>
            <person name="Gevers D."/>
            <person name="Izard J."/>
            <person name="Blanton J.M."/>
            <person name="Baranova O.V."/>
            <person name="Tanner A.C."/>
            <person name="Dewhirst F.E."/>
            <person name="Young S.K."/>
            <person name="Zeng Q."/>
            <person name="Gargeya S."/>
            <person name="Fitzgerald M."/>
            <person name="Haas B."/>
            <person name="Abouelleil A."/>
            <person name="Alvarado L."/>
            <person name="Arachchi H.M."/>
            <person name="Berlin A."/>
            <person name="Brown A."/>
            <person name="Chapman S.B."/>
            <person name="Chen Z."/>
            <person name="Dunbar C."/>
            <person name="Freedman E."/>
            <person name="Gearin G."/>
            <person name="Gellesch M."/>
            <person name="Goldberg J."/>
            <person name="Griggs A."/>
            <person name="Gujja S."/>
            <person name="Heiman D."/>
            <person name="Howarth C."/>
            <person name="Larson L."/>
            <person name="Lui A."/>
            <person name="MacDonald P.J.P."/>
            <person name="Montmayeur A."/>
            <person name="Murphy C."/>
            <person name="Neiman D."/>
            <person name="Pearson M."/>
            <person name="Priest M."/>
            <person name="Roberts A."/>
            <person name="Saif S."/>
            <person name="Shea T."/>
            <person name="Shenoy N."/>
            <person name="Sisk P."/>
            <person name="Stolte C."/>
            <person name="Sykes S."/>
            <person name="Wortman J."/>
            <person name="Nusbaum C."/>
            <person name="Birren B."/>
        </authorList>
    </citation>
    <scope>NUCLEOTIDE SEQUENCE [LARGE SCALE GENOMIC DNA]</scope>
    <source>
        <strain evidence="2 3">F0323</strain>
    </source>
</reference>
<dbReference type="STRING" id="679199.HMPREF9332_01345"/>
<dbReference type="SUPFAM" id="SSF51735">
    <property type="entry name" value="NAD(P)-binding Rossmann-fold domains"/>
    <property type="match status" value="1"/>
</dbReference>
<dbReference type="Proteomes" id="UP000015993">
    <property type="component" value="Unassembled WGS sequence"/>
</dbReference>
<proteinExistence type="predicted"/>
<dbReference type="InterPro" id="IPR036291">
    <property type="entry name" value="NAD(P)-bd_dom_sf"/>
</dbReference>
<dbReference type="Pfam" id="PF01370">
    <property type="entry name" value="Epimerase"/>
    <property type="match status" value="1"/>
</dbReference>
<dbReference type="eggNOG" id="COG0451">
    <property type="taxonomic scope" value="Bacteria"/>
</dbReference>
<dbReference type="InterPro" id="IPR001509">
    <property type="entry name" value="Epimerase_deHydtase"/>
</dbReference>
<evidence type="ECO:0000313" key="2">
    <source>
        <dbReference type="EMBL" id="EHG22540.1"/>
    </source>
</evidence>
<name>G5GCP4_9BACT</name>
<dbReference type="PANTHER" id="PTHR43245">
    <property type="entry name" value="BIFUNCTIONAL POLYMYXIN RESISTANCE PROTEIN ARNA"/>
    <property type="match status" value="1"/>
</dbReference>
<accession>G5GCP4</accession>
<comment type="caution">
    <text evidence="2">The sequence shown here is derived from an EMBL/GenBank/DDBJ whole genome shotgun (WGS) entry which is preliminary data.</text>
</comment>
<evidence type="ECO:0000313" key="3">
    <source>
        <dbReference type="Proteomes" id="UP000015993"/>
    </source>
</evidence>
<protein>
    <recommendedName>
        <fullName evidence="1">NAD-dependent epimerase/dehydratase domain-containing protein</fullName>
    </recommendedName>
</protein>
<dbReference type="AlphaFoldDB" id="G5GCP4"/>
<gene>
    <name evidence="2" type="ORF">HMPREF9332_01345</name>
</gene>
<organism evidence="2 3">
    <name type="scientific">Alloprevotella rava F0323</name>
    <dbReference type="NCBI Taxonomy" id="679199"/>
    <lineage>
        <taxon>Bacteria</taxon>
        <taxon>Pseudomonadati</taxon>
        <taxon>Bacteroidota</taxon>
        <taxon>Bacteroidia</taxon>
        <taxon>Bacteroidales</taxon>
        <taxon>Prevotellaceae</taxon>
        <taxon>Alloprevotella</taxon>
    </lineage>
</organism>
<dbReference type="HOGENOM" id="CLU_007383_6_1_10"/>
<dbReference type="EMBL" id="ACZK01000023">
    <property type="protein sequence ID" value="EHG22540.1"/>
    <property type="molecule type" value="Genomic_DNA"/>
</dbReference>
<sequence length="369" mass="41672">MANAKKSLASVAGLTLPTVLRKAKIKKMTDTKEKILITGASGFIGSFLVARGLELGFDVWAAVRKSSSRRYLQDPRIHFLELDFDDDDLLAAQLEKHVAENGAFAHVLHAAGATKARSEADFVRTNAEGTARLARQLLQTKALRPSTGRFVFFSSLSVYGPVREEDNRPILESDEQMPDTAYGRSKQQAEQELAHIPDLNYIILRPTGVYGPREKDYFLMAKSIIQRVDFSVGYKPQTITFIYVCDLVEAAYLALDHGESGRAYFLTDGHNYSSRDFSDLLQKELKIRGVLHIKAPIWFLKLVCFINGGLASLFGKTTTLNMDKFNILKQRNWLCDIRPAEQELGYRPQYPLERGVKETVNWYIQNGWL</sequence>
<feature type="domain" description="NAD-dependent epimerase/dehydratase" evidence="1">
    <location>
        <begin position="35"/>
        <end position="264"/>
    </location>
</feature>
<dbReference type="InterPro" id="IPR050177">
    <property type="entry name" value="Lipid_A_modif_metabolic_enz"/>
</dbReference>
<keyword evidence="3" id="KW-1185">Reference proteome</keyword>
<evidence type="ECO:0000259" key="1">
    <source>
        <dbReference type="Pfam" id="PF01370"/>
    </source>
</evidence>
<dbReference type="Gene3D" id="3.40.50.720">
    <property type="entry name" value="NAD(P)-binding Rossmann-like Domain"/>
    <property type="match status" value="1"/>
</dbReference>
<dbReference type="PANTHER" id="PTHR43245:SF58">
    <property type="entry name" value="BLL5923 PROTEIN"/>
    <property type="match status" value="1"/>
</dbReference>
<dbReference type="PATRIC" id="fig|679199.3.peg.1489"/>